<organism evidence="2 3">
    <name type="scientific">Quillaja saponaria</name>
    <name type="common">Soap bark tree</name>
    <dbReference type="NCBI Taxonomy" id="32244"/>
    <lineage>
        <taxon>Eukaryota</taxon>
        <taxon>Viridiplantae</taxon>
        <taxon>Streptophyta</taxon>
        <taxon>Embryophyta</taxon>
        <taxon>Tracheophyta</taxon>
        <taxon>Spermatophyta</taxon>
        <taxon>Magnoliopsida</taxon>
        <taxon>eudicotyledons</taxon>
        <taxon>Gunneridae</taxon>
        <taxon>Pentapetalae</taxon>
        <taxon>rosids</taxon>
        <taxon>fabids</taxon>
        <taxon>Fabales</taxon>
        <taxon>Quillajaceae</taxon>
        <taxon>Quillaja</taxon>
    </lineage>
</organism>
<evidence type="ECO:0000256" key="1">
    <source>
        <dbReference type="SAM" id="MobiDB-lite"/>
    </source>
</evidence>
<dbReference type="Proteomes" id="UP001163823">
    <property type="component" value="Chromosome 14"/>
</dbReference>
<reference evidence="2" key="1">
    <citation type="journal article" date="2023" name="Science">
        <title>Elucidation of the pathway for biosynthesis of saponin adjuvants from the soapbark tree.</title>
        <authorList>
            <person name="Reed J."/>
            <person name="Orme A."/>
            <person name="El-Demerdash A."/>
            <person name="Owen C."/>
            <person name="Martin L.B.B."/>
            <person name="Misra R.C."/>
            <person name="Kikuchi S."/>
            <person name="Rejzek M."/>
            <person name="Martin A.C."/>
            <person name="Harkess A."/>
            <person name="Leebens-Mack J."/>
            <person name="Louveau T."/>
            <person name="Stephenson M.J."/>
            <person name="Osbourn A."/>
        </authorList>
    </citation>
    <scope>NUCLEOTIDE SEQUENCE</scope>
    <source>
        <strain evidence="2">S10</strain>
    </source>
</reference>
<evidence type="ECO:0000313" key="2">
    <source>
        <dbReference type="EMBL" id="KAJ7943244.1"/>
    </source>
</evidence>
<dbReference type="EMBL" id="JARAOO010000014">
    <property type="protein sequence ID" value="KAJ7943244.1"/>
    <property type="molecule type" value="Genomic_DNA"/>
</dbReference>
<proteinExistence type="predicted"/>
<evidence type="ECO:0000313" key="3">
    <source>
        <dbReference type="Proteomes" id="UP001163823"/>
    </source>
</evidence>
<feature type="compositionally biased region" description="Basic residues" evidence="1">
    <location>
        <begin position="144"/>
        <end position="154"/>
    </location>
</feature>
<feature type="region of interest" description="Disordered" evidence="1">
    <location>
        <begin position="139"/>
        <end position="160"/>
    </location>
</feature>
<sequence length="160" mass="18176">MCHTSPALTSMSNMEHVSEMPGIATISIPSATIDPYVSPFHRHLCFSSLVHYLHSQLYFLHIEMAQDENITHIKTSACDIVGVDVTTTHIKTDLSHVDEADKNDDDGEDHDDECSVHYEITQHHESVSQVTQVQRGKKWDKFSLKRNPKRKRKAPICSTH</sequence>
<gene>
    <name evidence="2" type="ORF">O6P43_032824</name>
</gene>
<keyword evidence="3" id="KW-1185">Reference proteome</keyword>
<dbReference type="KEGG" id="qsa:O6P43_032824"/>
<protein>
    <submittedName>
        <fullName evidence="2">Uncharacterized protein</fullName>
    </submittedName>
</protein>
<comment type="caution">
    <text evidence="2">The sequence shown here is derived from an EMBL/GenBank/DDBJ whole genome shotgun (WGS) entry which is preliminary data.</text>
</comment>
<name>A0AAD7P604_QUISA</name>
<accession>A0AAD7P604</accession>
<dbReference type="AlphaFoldDB" id="A0AAD7P604"/>